<dbReference type="EMBL" id="SNZH01000010">
    <property type="protein sequence ID" value="TDR41622.1"/>
    <property type="molecule type" value="Genomic_DNA"/>
</dbReference>
<evidence type="ECO:0000256" key="1">
    <source>
        <dbReference type="ARBA" id="ARBA00002265"/>
    </source>
</evidence>
<reference evidence="13 14" key="1">
    <citation type="submission" date="2019-03" db="EMBL/GenBank/DDBJ databases">
        <title>Genomic Encyclopedia of Type Strains, Phase IV (KMG-IV): sequencing the most valuable type-strain genomes for metagenomic binning, comparative biology and taxonomic classification.</title>
        <authorList>
            <person name="Goeker M."/>
        </authorList>
    </citation>
    <scope>NUCLEOTIDE SEQUENCE [LARGE SCALE GENOMIC DNA]</scope>
    <source>
        <strain evidence="13 14">DSM 21667</strain>
    </source>
</reference>
<dbReference type="Pfam" id="PF03739">
    <property type="entry name" value="LptF_LptG"/>
    <property type="match status" value="1"/>
</dbReference>
<dbReference type="Proteomes" id="UP000295293">
    <property type="component" value="Unassembled WGS sequence"/>
</dbReference>
<keyword evidence="8 12" id="KW-0812">Transmembrane</keyword>
<proteinExistence type="inferred from homology"/>
<feature type="transmembrane region" description="Helical" evidence="12">
    <location>
        <begin position="336"/>
        <end position="354"/>
    </location>
</feature>
<sequence length="375" mass="41497">MLRIIDRYLLRELAFGFFASAVVLLVVTLGGTVSDVLSKVLRGRLPGNLVFEILGLRTLDALTVLVPLAVFLGVLLAYGRLWRDNEMAVLQGAGMPLSDLLRPLAWLAVPVVLLISVISFWLAPAAVRLSHSLVDEANRSLVVAGLEAGRFVQLPGRGGVMYVGAMDENGQRFERMFVETERADGEDTRIDVITAERGELRRESDGEGRFLALSDGFRVEGRIGHDDFRLLRFKGNDIALADSDPDSTPEALQRAAPMRELLASREPLQQAEVHWRLAAPLSALILAVLAVPLSRTRPRETRYAGLLLALLCYFIYLGLLGVARSLIEQGKIAPGFGLWWIHLPTLALAAWMLWRSDRLPRPARPNSRRGKKVRA</sequence>
<dbReference type="NCBIfam" id="TIGR04407">
    <property type="entry name" value="LptF_YjgP"/>
    <property type="match status" value="1"/>
</dbReference>
<evidence type="ECO:0000256" key="2">
    <source>
        <dbReference type="ARBA" id="ARBA00004429"/>
    </source>
</evidence>
<evidence type="ECO:0000256" key="3">
    <source>
        <dbReference type="ARBA" id="ARBA00007725"/>
    </source>
</evidence>
<evidence type="ECO:0000256" key="6">
    <source>
        <dbReference type="ARBA" id="ARBA00022475"/>
    </source>
</evidence>
<keyword evidence="14" id="KW-1185">Reference proteome</keyword>
<feature type="transmembrane region" description="Helical" evidence="12">
    <location>
        <begin position="12"/>
        <end position="33"/>
    </location>
</feature>
<comment type="subcellular location">
    <subcellularLocation>
        <location evidence="2">Cell inner membrane</location>
        <topology evidence="2">Multi-pass membrane protein</topology>
    </subcellularLocation>
</comment>
<comment type="caution">
    <text evidence="13">The sequence shown here is derived from an EMBL/GenBank/DDBJ whole genome shotgun (WGS) entry which is preliminary data.</text>
</comment>
<dbReference type="RefSeq" id="WP_133819702.1">
    <property type="nucleotide sequence ID" value="NZ_SNZH01000010.1"/>
</dbReference>
<feature type="transmembrane region" description="Helical" evidence="12">
    <location>
        <begin position="273"/>
        <end position="291"/>
    </location>
</feature>
<keyword evidence="10 12" id="KW-0472">Membrane</keyword>
<dbReference type="PANTHER" id="PTHR33529:SF7">
    <property type="entry name" value="LIPOPOLYSACCHARIDE EXPORT SYSTEM PERMEASE PROTEIN LPTF"/>
    <property type="match status" value="1"/>
</dbReference>
<organism evidence="13 14">
    <name type="scientific">Tahibacter aquaticus</name>
    <dbReference type="NCBI Taxonomy" id="520092"/>
    <lineage>
        <taxon>Bacteria</taxon>
        <taxon>Pseudomonadati</taxon>
        <taxon>Pseudomonadota</taxon>
        <taxon>Gammaproteobacteria</taxon>
        <taxon>Lysobacterales</taxon>
        <taxon>Rhodanobacteraceae</taxon>
        <taxon>Tahibacter</taxon>
    </lineage>
</organism>
<dbReference type="GO" id="GO:0055085">
    <property type="term" value="P:transmembrane transport"/>
    <property type="evidence" value="ECO:0007669"/>
    <property type="project" value="InterPro"/>
</dbReference>
<dbReference type="AlphaFoldDB" id="A0A4V3DLW1"/>
<evidence type="ECO:0000256" key="11">
    <source>
        <dbReference type="ARBA" id="ARBA00026081"/>
    </source>
</evidence>
<keyword evidence="5" id="KW-0813">Transport</keyword>
<keyword evidence="6" id="KW-1003">Cell membrane</keyword>
<evidence type="ECO:0000256" key="5">
    <source>
        <dbReference type="ARBA" id="ARBA00022448"/>
    </source>
</evidence>
<dbReference type="InterPro" id="IPR005495">
    <property type="entry name" value="LptG/LptF_permease"/>
</dbReference>
<evidence type="ECO:0000313" key="13">
    <source>
        <dbReference type="EMBL" id="TDR41622.1"/>
    </source>
</evidence>
<feature type="transmembrane region" description="Helical" evidence="12">
    <location>
        <begin position="100"/>
        <end position="123"/>
    </location>
</feature>
<name>A0A4V3DLW1_9GAMM</name>
<keyword evidence="9 12" id="KW-1133">Transmembrane helix</keyword>
<evidence type="ECO:0000256" key="7">
    <source>
        <dbReference type="ARBA" id="ARBA00022519"/>
    </source>
</evidence>
<dbReference type="PANTHER" id="PTHR33529">
    <property type="entry name" value="SLR0882 PROTEIN-RELATED"/>
    <property type="match status" value="1"/>
</dbReference>
<comment type="function">
    <text evidence="1">Part of the ABC transporter complex LptBFG involved in the translocation of lipopolysaccharide (LPS) from the inner membrane to the outer membrane.</text>
</comment>
<evidence type="ECO:0000313" key="14">
    <source>
        <dbReference type="Proteomes" id="UP000295293"/>
    </source>
</evidence>
<dbReference type="InterPro" id="IPR030922">
    <property type="entry name" value="LptF"/>
</dbReference>
<evidence type="ECO:0000256" key="4">
    <source>
        <dbReference type="ARBA" id="ARBA00014213"/>
    </source>
</evidence>
<accession>A0A4V3DLW1</accession>
<feature type="transmembrane region" description="Helical" evidence="12">
    <location>
        <begin position="303"/>
        <end position="324"/>
    </location>
</feature>
<dbReference type="GO" id="GO:0043190">
    <property type="term" value="C:ATP-binding cassette (ABC) transporter complex"/>
    <property type="evidence" value="ECO:0007669"/>
    <property type="project" value="InterPro"/>
</dbReference>
<evidence type="ECO:0000256" key="8">
    <source>
        <dbReference type="ARBA" id="ARBA00022692"/>
    </source>
</evidence>
<dbReference type="GO" id="GO:0015920">
    <property type="term" value="P:lipopolysaccharide transport"/>
    <property type="evidence" value="ECO:0007669"/>
    <property type="project" value="TreeGrafter"/>
</dbReference>
<evidence type="ECO:0000256" key="10">
    <source>
        <dbReference type="ARBA" id="ARBA00023136"/>
    </source>
</evidence>
<protein>
    <recommendedName>
        <fullName evidence="4">Lipopolysaccharide export system permease protein LptF</fullName>
    </recommendedName>
</protein>
<gene>
    <name evidence="13" type="ORF">DFR29_110105</name>
</gene>
<evidence type="ECO:0000256" key="12">
    <source>
        <dbReference type="SAM" id="Phobius"/>
    </source>
</evidence>
<comment type="similarity">
    <text evidence="3">Belongs to the LptF/LptG family.</text>
</comment>
<comment type="subunit">
    <text evidence="11">Component of the lipopolysaccharide transport and assembly complex. The LptBFG transporter is composed of two ATP-binding proteins (LptB) and two transmembrane proteins (LptF and LptG).</text>
</comment>
<evidence type="ECO:0000256" key="9">
    <source>
        <dbReference type="ARBA" id="ARBA00022989"/>
    </source>
</evidence>
<keyword evidence="7" id="KW-0997">Cell inner membrane</keyword>
<dbReference type="OrthoDB" id="9778062at2"/>
<feature type="transmembrane region" description="Helical" evidence="12">
    <location>
        <begin position="53"/>
        <end position="79"/>
    </location>
</feature>